<organism evidence="2 3">
    <name type="scientific">Zea mays</name>
    <name type="common">Maize</name>
    <dbReference type="NCBI Taxonomy" id="4577"/>
    <lineage>
        <taxon>Eukaryota</taxon>
        <taxon>Viridiplantae</taxon>
        <taxon>Streptophyta</taxon>
        <taxon>Embryophyta</taxon>
        <taxon>Tracheophyta</taxon>
        <taxon>Spermatophyta</taxon>
        <taxon>Magnoliopsida</taxon>
        <taxon>Liliopsida</taxon>
        <taxon>Poales</taxon>
        <taxon>Poaceae</taxon>
        <taxon>PACMAD clade</taxon>
        <taxon>Panicoideae</taxon>
        <taxon>Andropogonodae</taxon>
        <taxon>Andropogoneae</taxon>
        <taxon>Tripsacinae</taxon>
        <taxon>Zea</taxon>
    </lineage>
</organism>
<dbReference type="AlphaFoldDB" id="A0A804N3W7"/>
<dbReference type="EnsemblPlants" id="Zm00001eb132970_T001">
    <property type="protein sequence ID" value="Zm00001eb132970_P001"/>
    <property type="gene ID" value="Zm00001eb132970"/>
</dbReference>
<evidence type="ECO:0000313" key="3">
    <source>
        <dbReference type="Proteomes" id="UP000007305"/>
    </source>
</evidence>
<reference evidence="2" key="2">
    <citation type="submission" date="2019-07" db="EMBL/GenBank/DDBJ databases">
        <authorList>
            <person name="Seetharam A."/>
            <person name="Woodhouse M."/>
            <person name="Cannon E."/>
        </authorList>
    </citation>
    <scope>NUCLEOTIDE SEQUENCE [LARGE SCALE GENOMIC DNA]</scope>
    <source>
        <strain evidence="2">cv. B73</strain>
    </source>
</reference>
<dbReference type="InParanoid" id="A0A804N3W7"/>
<reference evidence="3" key="1">
    <citation type="submission" date="2015-12" db="EMBL/GenBank/DDBJ databases">
        <title>Update maize B73 reference genome by single molecule sequencing technologies.</title>
        <authorList>
            <consortium name="Maize Genome Sequencing Project"/>
            <person name="Ware D."/>
        </authorList>
    </citation>
    <scope>NUCLEOTIDE SEQUENCE [LARGE SCALE GENOMIC DNA]</scope>
    <source>
        <strain evidence="3">cv. B73</strain>
    </source>
</reference>
<keyword evidence="3" id="KW-1185">Reference proteome</keyword>
<evidence type="ECO:0000256" key="1">
    <source>
        <dbReference type="SAM" id="MobiDB-lite"/>
    </source>
</evidence>
<feature type="compositionally biased region" description="Polar residues" evidence="1">
    <location>
        <begin position="11"/>
        <end position="24"/>
    </location>
</feature>
<accession>A0A804N3W7</accession>
<dbReference type="Gramene" id="Zm00001eb132970_T001">
    <property type="protein sequence ID" value="Zm00001eb132970_P001"/>
    <property type="gene ID" value="Zm00001eb132970"/>
</dbReference>
<reference evidence="2" key="3">
    <citation type="submission" date="2021-05" db="UniProtKB">
        <authorList>
            <consortium name="EnsemblPlants"/>
        </authorList>
    </citation>
    <scope>IDENTIFICATION</scope>
    <source>
        <strain evidence="2">cv. B73</strain>
    </source>
</reference>
<evidence type="ECO:0000313" key="2">
    <source>
        <dbReference type="EnsemblPlants" id="Zm00001eb132970_P001"/>
    </source>
</evidence>
<feature type="region of interest" description="Disordered" evidence="1">
    <location>
        <begin position="11"/>
        <end position="43"/>
    </location>
</feature>
<dbReference type="Proteomes" id="UP000007305">
    <property type="component" value="Chromosome 3"/>
</dbReference>
<name>A0A804N3W7_MAIZE</name>
<proteinExistence type="predicted"/>
<protein>
    <submittedName>
        <fullName evidence="2">Uncharacterized protein</fullName>
    </submittedName>
</protein>
<sequence length="178" mass="20344">MCILCRPSIDPSTNTSRPCRQISRSICPPSSSAHPPLSLRPQEERTNASFSPVGCQLTPAHPSPNFSLSPSISLLALLFRFLSKRSAPMHPSLRSVSCRDKMKDGLMSTISALDKFEQRVKDYMGVYTFFCKARSHFSRLFKMTYYFYFPPMFEVKFHLPLFIGDICCTYILFISYDI</sequence>
<feature type="compositionally biased region" description="Low complexity" evidence="1">
    <location>
        <begin position="28"/>
        <end position="40"/>
    </location>
</feature>